<evidence type="ECO:0000256" key="8">
    <source>
        <dbReference type="ARBA" id="ARBA00022620"/>
    </source>
</evidence>
<dbReference type="AlphaFoldDB" id="A0A3P8W0T7"/>
<dbReference type="GO" id="GO:0042119">
    <property type="term" value="P:neutrophil activation"/>
    <property type="evidence" value="ECO:0007669"/>
    <property type="project" value="TreeGrafter"/>
</dbReference>
<evidence type="ECO:0000256" key="7">
    <source>
        <dbReference type="ARBA" id="ARBA00022525"/>
    </source>
</evidence>
<dbReference type="GO" id="GO:1901222">
    <property type="term" value="P:regulation of non-canonical NF-kappaB signal transduction"/>
    <property type="evidence" value="ECO:0007669"/>
    <property type="project" value="TreeGrafter"/>
</dbReference>
<keyword evidence="7 12" id="KW-0964">Secreted</keyword>
<evidence type="ECO:0000256" key="10">
    <source>
        <dbReference type="ARBA" id="ARBA00023228"/>
    </source>
</evidence>
<evidence type="ECO:0000256" key="13">
    <source>
        <dbReference type="SAM" id="MobiDB-lite"/>
    </source>
</evidence>
<reference evidence="14" key="2">
    <citation type="submission" date="2025-08" db="UniProtKB">
        <authorList>
            <consortium name="Ensembl"/>
        </authorList>
    </citation>
    <scope>IDENTIFICATION</scope>
</reference>
<comment type="similarity">
    <text evidence="4 12">Belongs to the IL-1 family.</text>
</comment>
<dbReference type="InParanoid" id="A0A3P8W0T7"/>
<keyword evidence="5" id="KW-0963">Cytoplasm</keyword>
<organism evidence="14 15">
    <name type="scientific">Cynoglossus semilaevis</name>
    <name type="common">Tongue sole</name>
    <dbReference type="NCBI Taxonomy" id="244447"/>
    <lineage>
        <taxon>Eukaryota</taxon>
        <taxon>Metazoa</taxon>
        <taxon>Chordata</taxon>
        <taxon>Craniata</taxon>
        <taxon>Vertebrata</taxon>
        <taxon>Euteleostomi</taxon>
        <taxon>Actinopterygii</taxon>
        <taxon>Neopterygii</taxon>
        <taxon>Teleostei</taxon>
        <taxon>Neoteleostei</taxon>
        <taxon>Acanthomorphata</taxon>
        <taxon>Carangaria</taxon>
        <taxon>Pleuronectiformes</taxon>
        <taxon>Pleuronectoidei</taxon>
        <taxon>Cynoglossidae</taxon>
        <taxon>Cynoglossinae</taxon>
        <taxon>Cynoglossus</taxon>
    </lineage>
</organism>
<keyword evidence="8" id="KW-0666">Pyrogen</keyword>
<dbReference type="GO" id="GO:0005829">
    <property type="term" value="C:cytosol"/>
    <property type="evidence" value="ECO:0007669"/>
    <property type="project" value="UniProtKB-SubCell"/>
</dbReference>
<dbReference type="GO" id="GO:0010628">
    <property type="term" value="P:positive regulation of gene expression"/>
    <property type="evidence" value="ECO:0007669"/>
    <property type="project" value="TreeGrafter"/>
</dbReference>
<dbReference type="GO" id="GO:0005615">
    <property type="term" value="C:extracellular space"/>
    <property type="evidence" value="ECO:0007669"/>
    <property type="project" value="UniProtKB-KW"/>
</dbReference>
<dbReference type="GO" id="GO:0051781">
    <property type="term" value="P:positive regulation of cell division"/>
    <property type="evidence" value="ECO:0007669"/>
    <property type="project" value="UniProtKB-KW"/>
</dbReference>
<dbReference type="InterPro" id="IPR008996">
    <property type="entry name" value="IL1/FGF"/>
</dbReference>
<dbReference type="Gene3D" id="2.80.10.50">
    <property type="match status" value="1"/>
</dbReference>
<evidence type="ECO:0000256" key="4">
    <source>
        <dbReference type="ARBA" id="ARBA00010448"/>
    </source>
</evidence>
<keyword evidence="15" id="KW-1185">Reference proteome</keyword>
<evidence type="ECO:0000256" key="5">
    <source>
        <dbReference type="ARBA" id="ARBA00022490"/>
    </source>
</evidence>
<evidence type="ECO:0000256" key="6">
    <source>
        <dbReference type="ARBA" id="ARBA00022514"/>
    </source>
</evidence>
<protein>
    <recommendedName>
        <fullName evidence="12">Interleukin-1</fullName>
    </recommendedName>
</protein>
<reference evidence="14" key="3">
    <citation type="submission" date="2025-09" db="UniProtKB">
        <authorList>
            <consortium name="Ensembl"/>
        </authorList>
    </citation>
    <scope>IDENTIFICATION</scope>
</reference>
<dbReference type="Pfam" id="PF00340">
    <property type="entry name" value="IL1"/>
    <property type="match status" value="1"/>
</dbReference>
<dbReference type="STRING" id="244447.ENSCSEP00000018195"/>
<keyword evidence="9" id="KW-0395">Inflammatory response</keyword>
<evidence type="ECO:0000256" key="3">
    <source>
        <dbReference type="ARBA" id="ARBA00004550"/>
    </source>
</evidence>
<dbReference type="PRINTS" id="PR01357">
    <property type="entry name" value="INTRLEUKN1AB"/>
</dbReference>
<dbReference type="GeneID" id="103389940"/>
<keyword evidence="6" id="KW-0202">Cytokine</keyword>
<dbReference type="GO" id="GO:0048246">
    <property type="term" value="P:macrophage chemotaxis"/>
    <property type="evidence" value="ECO:0007669"/>
    <property type="project" value="TreeGrafter"/>
</dbReference>
<keyword evidence="11" id="KW-0497">Mitogen</keyword>
<dbReference type="SMART" id="SM00125">
    <property type="entry name" value="IL1"/>
    <property type="match status" value="1"/>
</dbReference>
<dbReference type="PANTHER" id="PTHR10078">
    <property type="entry name" value="INTERLEUKIN-1 FAMILY MEMBER"/>
    <property type="match status" value="1"/>
</dbReference>
<dbReference type="SUPFAM" id="SSF50353">
    <property type="entry name" value="Cytokine"/>
    <property type="match status" value="1"/>
</dbReference>
<dbReference type="RefSeq" id="XP_008323803.1">
    <property type="nucleotide sequence ID" value="XM_008325581.3"/>
</dbReference>
<dbReference type="Proteomes" id="UP000265120">
    <property type="component" value="Chromosome 14"/>
</dbReference>
<evidence type="ECO:0000256" key="11">
    <source>
        <dbReference type="ARBA" id="ARBA00023246"/>
    </source>
</evidence>
<keyword evidence="10" id="KW-0458">Lysosome</keyword>
<dbReference type="Ensembl" id="ENSCSET00000018421.1">
    <property type="protein sequence ID" value="ENSCSEP00000018195.1"/>
    <property type="gene ID" value="ENSCSEG00000011676.1"/>
</dbReference>
<dbReference type="KEGG" id="csem:103389940"/>
<dbReference type="GO" id="GO:0006955">
    <property type="term" value="P:immune response"/>
    <property type="evidence" value="ECO:0007669"/>
    <property type="project" value="InterPro"/>
</dbReference>
<dbReference type="GO" id="GO:0019221">
    <property type="term" value="P:cytokine-mediated signaling pathway"/>
    <property type="evidence" value="ECO:0007669"/>
    <property type="project" value="TreeGrafter"/>
</dbReference>
<name>A0A3P8W0T7_CYNSE</name>
<sequence length="267" mass="30296">MEDFKLSDALPSTSGWNDDDMGCDSHGSNMEMVPHVTKLDEELKLVVYQNPPTLRGVATLLLVTNKLRKCLTDQSKQLTESDLCRMIVDCVIQKDVAQRVESCCKDQKTRPFNRCGSWECNLTDNERKDIICTTISSNLKLHAVTLKGGNSNHKVTFKLVSYASSGFGRTVVLSVSKHKLFISCSMNGDRPELYLEKCESSDLNVISEETNMDRFLFYLEETGIDVNRFESVKFPGWFISTSYEREDQPLELCQVDTAQRVTAFKMK</sequence>
<dbReference type="GO" id="GO:0005764">
    <property type="term" value="C:lysosome"/>
    <property type="evidence" value="ECO:0007669"/>
    <property type="project" value="UniProtKB-SubCell"/>
</dbReference>
<dbReference type="PRINTS" id="PR00264">
    <property type="entry name" value="INTERLEUKIN1"/>
</dbReference>
<dbReference type="InterPro" id="IPR000975">
    <property type="entry name" value="IL-1_fam"/>
</dbReference>
<dbReference type="GeneTree" id="ENSGT00950000182943"/>
<dbReference type="GO" id="GO:0005125">
    <property type="term" value="F:cytokine activity"/>
    <property type="evidence" value="ECO:0007669"/>
    <property type="project" value="UniProtKB-UniRule"/>
</dbReference>
<evidence type="ECO:0000256" key="2">
    <source>
        <dbReference type="ARBA" id="ARBA00004514"/>
    </source>
</evidence>
<dbReference type="GO" id="GO:0001660">
    <property type="term" value="P:fever generation"/>
    <property type="evidence" value="ECO:0007669"/>
    <property type="project" value="UniProtKB-KW"/>
</dbReference>
<proteinExistence type="inferred from homology"/>
<dbReference type="PANTHER" id="PTHR10078:SF30">
    <property type="entry name" value="INTERLEUKIN-1 BETA"/>
    <property type="match status" value="1"/>
</dbReference>
<dbReference type="OMA" id="KYRGWFI"/>
<evidence type="ECO:0000256" key="9">
    <source>
        <dbReference type="ARBA" id="ARBA00023198"/>
    </source>
</evidence>
<dbReference type="OrthoDB" id="9449069at2759"/>
<feature type="region of interest" description="Disordered" evidence="13">
    <location>
        <begin position="1"/>
        <end position="24"/>
    </location>
</feature>
<accession>A0A3P8W0T7</accession>
<evidence type="ECO:0000313" key="14">
    <source>
        <dbReference type="Ensembl" id="ENSCSEP00000018195.1"/>
    </source>
</evidence>
<evidence type="ECO:0000256" key="1">
    <source>
        <dbReference type="ARBA" id="ARBA00004371"/>
    </source>
</evidence>
<evidence type="ECO:0000256" key="12">
    <source>
        <dbReference type="RuleBase" id="RU003753"/>
    </source>
</evidence>
<evidence type="ECO:0000313" key="15">
    <source>
        <dbReference type="Proteomes" id="UP000265120"/>
    </source>
</evidence>
<dbReference type="GO" id="GO:0071222">
    <property type="term" value="P:cellular response to lipopolysaccharide"/>
    <property type="evidence" value="ECO:0007669"/>
    <property type="project" value="TreeGrafter"/>
</dbReference>
<reference evidence="14 15" key="1">
    <citation type="journal article" date="2014" name="Nat. Genet.">
        <title>Whole-genome sequence of a flatfish provides insights into ZW sex chromosome evolution and adaptation to a benthic lifestyle.</title>
        <authorList>
            <person name="Chen S."/>
            <person name="Zhang G."/>
            <person name="Shao C."/>
            <person name="Huang Q."/>
            <person name="Liu G."/>
            <person name="Zhang P."/>
            <person name="Song W."/>
            <person name="An N."/>
            <person name="Chalopin D."/>
            <person name="Volff J.N."/>
            <person name="Hong Y."/>
            <person name="Li Q."/>
            <person name="Sha Z."/>
            <person name="Zhou H."/>
            <person name="Xie M."/>
            <person name="Yu Q."/>
            <person name="Liu Y."/>
            <person name="Xiang H."/>
            <person name="Wang N."/>
            <person name="Wu K."/>
            <person name="Yang C."/>
            <person name="Zhou Q."/>
            <person name="Liao X."/>
            <person name="Yang L."/>
            <person name="Hu Q."/>
            <person name="Zhang J."/>
            <person name="Meng L."/>
            <person name="Jin L."/>
            <person name="Tian Y."/>
            <person name="Lian J."/>
            <person name="Yang J."/>
            <person name="Miao G."/>
            <person name="Liu S."/>
            <person name="Liang Z."/>
            <person name="Yan F."/>
            <person name="Li Y."/>
            <person name="Sun B."/>
            <person name="Zhang H."/>
            <person name="Zhang J."/>
            <person name="Zhu Y."/>
            <person name="Du M."/>
            <person name="Zhao Y."/>
            <person name="Schartl M."/>
            <person name="Tang Q."/>
            <person name="Wang J."/>
        </authorList>
    </citation>
    <scope>NUCLEOTIDE SEQUENCE</scope>
</reference>
<comment type="subcellular location">
    <subcellularLocation>
        <location evidence="2">Cytoplasm</location>
        <location evidence="2">Cytosol</location>
    </subcellularLocation>
    <subcellularLocation>
        <location evidence="1">Lysosome</location>
    </subcellularLocation>
    <subcellularLocation>
        <location evidence="3">Secreted</location>
        <location evidence="3">Extracellular exosome</location>
    </subcellularLocation>
</comment>
<dbReference type="GO" id="GO:0005149">
    <property type="term" value="F:interleukin-1 receptor binding"/>
    <property type="evidence" value="ECO:0007669"/>
    <property type="project" value="UniProtKB-UniRule"/>
</dbReference>